<keyword evidence="2" id="KW-1185">Reference proteome</keyword>
<organism evidence="1 2">
    <name type="scientific">Limnohabitans curvus</name>
    <dbReference type="NCBI Taxonomy" id="323423"/>
    <lineage>
        <taxon>Bacteria</taxon>
        <taxon>Pseudomonadati</taxon>
        <taxon>Pseudomonadota</taxon>
        <taxon>Betaproteobacteria</taxon>
        <taxon>Burkholderiales</taxon>
        <taxon>Comamonadaceae</taxon>
        <taxon>Limnohabitans</taxon>
    </lineage>
</organism>
<gene>
    <name evidence="1" type="ORF">B9Z44_11700</name>
</gene>
<dbReference type="Proteomes" id="UP000251341">
    <property type="component" value="Unassembled WGS sequence"/>
</dbReference>
<dbReference type="AlphaFoldDB" id="A0A315EW51"/>
<protein>
    <recommendedName>
        <fullName evidence="3">Core-binding (CB) domain-containing protein</fullName>
    </recommendedName>
</protein>
<evidence type="ECO:0000313" key="1">
    <source>
        <dbReference type="EMBL" id="PUE60174.1"/>
    </source>
</evidence>
<reference evidence="1 2" key="1">
    <citation type="submission" date="2017-04" db="EMBL/GenBank/DDBJ databases">
        <title>Unexpected and diverse lifestyles within the genus Limnohabitans.</title>
        <authorList>
            <person name="Kasalicky V."/>
            <person name="Mehrshad M."/>
            <person name="Andrei S.-A."/>
            <person name="Salcher M."/>
            <person name="Kratochvilova H."/>
            <person name="Simek K."/>
            <person name="Ghai R."/>
        </authorList>
    </citation>
    <scope>NUCLEOTIDE SEQUENCE [LARGE SCALE GENOMIC DNA]</scope>
    <source>
        <strain evidence="1 2">MWH-C5</strain>
    </source>
</reference>
<comment type="caution">
    <text evidence="1">The sequence shown here is derived from an EMBL/GenBank/DDBJ whole genome shotgun (WGS) entry which is preliminary data.</text>
</comment>
<dbReference type="RefSeq" id="WP_108402511.1">
    <property type="nucleotide sequence ID" value="NZ_NESP01000001.1"/>
</dbReference>
<sequence>MAIIKRDGSKYWYIQFQYLGKSHIKSSKTTDKALAERLESNWRKQLIEQYQLGVKPTIDTLEAFKAYSASKKKIVSHYVVNLWSMRAAEFFSYVPHLHLLQSRDIERFKVDMERKAYSNQTIKHALNQVGGTIKYAKRMGYQVPEVEIPSVKLSRGRLRYLTVEEEQWTSHGAVDSSGL</sequence>
<accession>A0A315EW51</accession>
<dbReference type="EMBL" id="NESP01000001">
    <property type="protein sequence ID" value="PUE60174.1"/>
    <property type="molecule type" value="Genomic_DNA"/>
</dbReference>
<name>A0A315EW51_9BURK</name>
<evidence type="ECO:0008006" key="3">
    <source>
        <dbReference type="Google" id="ProtNLM"/>
    </source>
</evidence>
<evidence type="ECO:0000313" key="2">
    <source>
        <dbReference type="Proteomes" id="UP000251341"/>
    </source>
</evidence>
<proteinExistence type="predicted"/>